<feature type="domain" description="LUD" evidence="1">
    <location>
        <begin position="130"/>
        <end position="221"/>
    </location>
</feature>
<dbReference type="Gene3D" id="3.40.50.10420">
    <property type="entry name" value="NagB/RpiA/CoA transferase-like"/>
    <property type="match status" value="1"/>
</dbReference>
<evidence type="ECO:0000313" key="3">
    <source>
        <dbReference type="Proteomes" id="UP000018542"/>
    </source>
</evidence>
<dbReference type="Proteomes" id="UP000018542">
    <property type="component" value="Chromosome"/>
</dbReference>
<dbReference type="AlphaFoldDB" id="V5SDP8"/>
<keyword evidence="3" id="KW-1185">Reference proteome</keyword>
<gene>
    <name evidence="2" type="ORF">W911_07050</name>
</gene>
<dbReference type="InterPro" id="IPR037171">
    <property type="entry name" value="NagB/RpiA_transferase-like"/>
</dbReference>
<accession>V5SDP8</accession>
<dbReference type="KEGG" id="hni:W911_07050"/>
<dbReference type="PANTHER" id="PTHR43682:SF1">
    <property type="entry name" value="LACTATE UTILIZATION PROTEIN C"/>
    <property type="match status" value="1"/>
</dbReference>
<proteinExistence type="predicted"/>
<name>V5SDP8_9HYPH</name>
<organism evidence="2 3">
    <name type="scientific">Hyphomicrobium nitrativorans NL23</name>
    <dbReference type="NCBI Taxonomy" id="1029756"/>
    <lineage>
        <taxon>Bacteria</taxon>
        <taxon>Pseudomonadati</taxon>
        <taxon>Pseudomonadota</taxon>
        <taxon>Alphaproteobacteria</taxon>
        <taxon>Hyphomicrobiales</taxon>
        <taxon>Hyphomicrobiaceae</taxon>
        <taxon>Hyphomicrobium</taxon>
    </lineage>
</organism>
<dbReference type="HOGENOM" id="CLU_090664_3_0_5"/>
<dbReference type="PATRIC" id="fig|1029756.8.peg.1477"/>
<dbReference type="InterPro" id="IPR003741">
    <property type="entry name" value="LUD_dom"/>
</dbReference>
<dbReference type="InterPro" id="IPR024185">
    <property type="entry name" value="FTHF_cligase-like_sf"/>
</dbReference>
<evidence type="ECO:0000313" key="2">
    <source>
        <dbReference type="EMBL" id="AHB48180.1"/>
    </source>
</evidence>
<reference evidence="2 3" key="1">
    <citation type="journal article" date="2014" name="Genome Announc.">
        <title>Complete Genome Sequence of Hyphomicrobium nitrativorans Strain NL23, a Denitrifying Bacterium Isolated from Biofilm of a Methanol-Fed Denitrification System Treating Seawater at the Montreal Biodome.</title>
        <authorList>
            <person name="Martineau C."/>
            <person name="Villeneuve C."/>
            <person name="Mauffrey F."/>
            <person name="Villemur R."/>
        </authorList>
    </citation>
    <scope>NUCLEOTIDE SEQUENCE [LARGE SCALE GENOMIC DNA]</scope>
    <source>
        <strain evidence="2">NL23</strain>
    </source>
</reference>
<dbReference type="Pfam" id="PF02589">
    <property type="entry name" value="LUD_dom"/>
    <property type="match status" value="1"/>
</dbReference>
<dbReference type="STRING" id="1029756.W911_07050"/>
<dbReference type="PANTHER" id="PTHR43682">
    <property type="entry name" value="LACTATE UTILIZATION PROTEIN C"/>
    <property type="match status" value="1"/>
</dbReference>
<protein>
    <recommendedName>
        <fullName evidence="1">LUD domain-containing protein</fullName>
    </recommendedName>
</protein>
<dbReference type="SUPFAM" id="SSF100950">
    <property type="entry name" value="NagB/RpiA/CoA transferase-like"/>
    <property type="match status" value="1"/>
</dbReference>
<sequence length="224" mass="24042">MGQEKAPAVTEARRDTVLARIRAALGDRHRTRDELATLDRRLNAPPVGVRPKLHDDPLSQFITKAQANLCTVERIASLQMLVPAILRLLPPPPQKPDISVAPALAHLGWPADWSINFGAGRRTEPLSVTLAVAGIAETGSVVLRSAPASPTTLNFLPDMHVVVLRADDVVAHTEDAWARLRAEGGDWPRTVNIIAGPSRTADVGGIIVRPAHGPKSVHLVLCDS</sequence>
<evidence type="ECO:0000259" key="1">
    <source>
        <dbReference type="Pfam" id="PF02589"/>
    </source>
</evidence>
<dbReference type="EMBL" id="CP006912">
    <property type="protein sequence ID" value="AHB48180.1"/>
    <property type="molecule type" value="Genomic_DNA"/>
</dbReference>